<evidence type="ECO:0000313" key="2">
    <source>
        <dbReference type="EMBL" id="ADB34048.1"/>
    </source>
</evidence>
<dbReference type="Proteomes" id="UP000007967">
    <property type="component" value="Chromosome"/>
</dbReference>
<evidence type="ECO:0000313" key="3">
    <source>
        <dbReference type="Proteomes" id="UP000007967"/>
    </source>
</evidence>
<dbReference type="InterPro" id="IPR025643">
    <property type="entry name" value="R2K_3"/>
</dbReference>
<dbReference type="KEGG" id="kfl:Kfla_5032"/>
<accession>D2Q3C5</accession>
<organism evidence="2 3">
    <name type="scientific">Kribbella flavida (strain DSM 17836 / JCM 10339 / NBRC 14399)</name>
    <dbReference type="NCBI Taxonomy" id="479435"/>
    <lineage>
        <taxon>Bacteria</taxon>
        <taxon>Bacillati</taxon>
        <taxon>Actinomycetota</taxon>
        <taxon>Actinomycetes</taxon>
        <taxon>Propionibacteriales</taxon>
        <taxon>Kribbellaceae</taxon>
        <taxon>Kribbella</taxon>
    </lineage>
</organism>
<dbReference type="Pfam" id="PF14243">
    <property type="entry name" value="R2K_3"/>
    <property type="match status" value="1"/>
</dbReference>
<dbReference type="HOGENOM" id="CLU_040789_0_0_11"/>
<keyword evidence="3" id="KW-1185">Reference proteome</keyword>
<feature type="domain" description="ATP-grasp" evidence="1">
    <location>
        <begin position="133"/>
        <end position="279"/>
    </location>
</feature>
<dbReference type="STRING" id="479435.Kfla_5032"/>
<reference evidence="3" key="1">
    <citation type="submission" date="2009-09" db="EMBL/GenBank/DDBJ databases">
        <title>The complete genome of Kribbella flavida DSM 17836.</title>
        <authorList>
            <consortium name="US DOE Joint Genome Institute (JGI-PGF)"/>
            <person name="Lucas S."/>
            <person name="Copeland A."/>
            <person name="Lapidus A."/>
            <person name="Glavina del Rio T."/>
            <person name="Dalin E."/>
            <person name="Tice H."/>
            <person name="Bruce D."/>
            <person name="Goodwin L."/>
            <person name="Pitluck S."/>
            <person name="Kyrpides N."/>
            <person name="Mavromatis K."/>
            <person name="Ivanova N."/>
            <person name="Saunders E."/>
            <person name="Brettin T."/>
            <person name="Detter J.C."/>
            <person name="Han C."/>
            <person name="Larimer F."/>
            <person name="Land M."/>
            <person name="Hauser L."/>
            <person name="Markowitz V."/>
            <person name="Cheng J.-F."/>
            <person name="Hugenholtz P."/>
            <person name="Woyke T."/>
            <person name="Wu D."/>
            <person name="Pukall R."/>
            <person name="Klenk H.-P."/>
            <person name="Eisen J.A."/>
        </authorList>
    </citation>
    <scope>NUCLEOTIDE SEQUENCE [LARGE SCALE GENOMIC DNA]</scope>
    <source>
        <strain evidence="3">DSM 17836 / JCM 10339 / NBRC 14399</strain>
    </source>
</reference>
<sequence>MLLVPGDPLNPRRDDPHFAAQAAAARAEGITVARVDHDALTRSTDDDMVAEAVARVPAAEDAVYRGWMLSSAQYAAFEQALHARGVRLRTSAAEYRTAHELPGWYDALAPVTPESVWTDGDDLAELVKAARRLGDGPAVLRDYVKSMKHYWSEAAYLPDVTDEAAVERVGARFRELRDDAFAGGFVVRRFEQFTGAEARTWWVGGRCVLTTPHPDTPDDLPTGFDLVEIEPLVAELALPFVTVDLVRRTDHTWRVVELGDGQVSDWPSTHDPATLVTALF</sequence>
<dbReference type="AlphaFoldDB" id="D2Q3C5"/>
<dbReference type="EMBL" id="CP001736">
    <property type="protein sequence ID" value="ADB34048.1"/>
    <property type="molecule type" value="Genomic_DNA"/>
</dbReference>
<reference evidence="2 3" key="2">
    <citation type="journal article" date="2010" name="Stand. Genomic Sci.">
        <title>Complete genome sequence of Kribbella flavida type strain (IFO 14399).</title>
        <authorList>
            <person name="Pukall R."/>
            <person name="Lapidus A."/>
            <person name="Glavina Del Rio T."/>
            <person name="Copeland A."/>
            <person name="Tice H."/>
            <person name="Cheng J.-F."/>
            <person name="Lucas S."/>
            <person name="Chen F."/>
            <person name="Nolan M."/>
            <person name="LaButti K."/>
            <person name="Pati A."/>
            <person name="Ivanova N."/>
            <person name="Mavrommatis K."/>
            <person name="Mikhailova N."/>
            <person name="Pitluck S."/>
            <person name="Bruce D."/>
            <person name="Goodwin L."/>
            <person name="Land M."/>
            <person name="Hauser L."/>
            <person name="Chang Y.-J."/>
            <person name="Jeffries C.D."/>
            <person name="Chen A."/>
            <person name="Palaniappan K."/>
            <person name="Chain P."/>
            <person name="Rohde M."/>
            <person name="Goeker M."/>
            <person name="Bristow J."/>
            <person name="Eisen J.A."/>
            <person name="Markowitz V."/>
            <person name="Hugenholtz P."/>
            <person name="Kyrpides N.C."/>
            <person name="Klenk H.-P."/>
            <person name="Brettin T."/>
        </authorList>
    </citation>
    <scope>NUCLEOTIDE SEQUENCE [LARGE SCALE GENOMIC DNA]</scope>
    <source>
        <strain evidence="3">DSM 17836 / JCM 10339 / NBRC 14399</strain>
    </source>
</reference>
<protein>
    <recommendedName>
        <fullName evidence="1">ATP-grasp domain-containing protein</fullName>
    </recommendedName>
</protein>
<proteinExistence type="predicted"/>
<gene>
    <name evidence="2" type="ordered locus">Kfla_5032</name>
</gene>
<dbReference type="OrthoDB" id="5355744at2"/>
<name>D2Q3C5_KRIFD</name>
<dbReference type="eggNOG" id="ENOG502Z879">
    <property type="taxonomic scope" value="Bacteria"/>
</dbReference>
<evidence type="ECO:0000259" key="1">
    <source>
        <dbReference type="Pfam" id="PF14243"/>
    </source>
</evidence>
<dbReference type="RefSeq" id="WP_012922602.1">
    <property type="nucleotide sequence ID" value="NC_013729.1"/>
</dbReference>